<organism evidence="1 2">
    <name type="scientific">Portunus trituberculatus</name>
    <name type="common">Swimming crab</name>
    <name type="synonym">Neptunus trituberculatus</name>
    <dbReference type="NCBI Taxonomy" id="210409"/>
    <lineage>
        <taxon>Eukaryota</taxon>
        <taxon>Metazoa</taxon>
        <taxon>Ecdysozoa</taxon>
        <taxon>Arthropoda</taxon>
        <taxon>Crustacea</taxon>
        <taxon>Multicrustacea</taxon>
        <taxon>Malacostraca</taxon>
        <taxon>Eumalacostraca</taxon>
        <taxon>Eucarida</taxon>
        <taxon>Decapoda</taxon>
        <taxon>Pleocyemata</taxon>
        <taxon>Brachyura</taxon>
        <taxon>Eubrachyura</taxon>
        <taxon>Portunoidea</taxon>
        <taxon>Portunidae</taxon>
        <taxon>Portuninae</taxon>
        <taxon>Portunus</taxon>
    </lineage>
</organism>
<sequence length="150" mass="16777">MALPSLHLLLPSTTDAVLPSSLSSTPRSALNPQRQALSVIQSNYLRWSLGTDAAAMDNHVKQEARPRRLLARVAHNSHTFYSLPDDSYIPMPSRRRVMSDLPSVHGRRRESRMARRRESTAAPCIISGVLTVTSVRPVGLLPRRGRTRYL</sequence>
<keyword evidence="2" id="KW-1185">Reference proteome</keyword>
<evidence type="ECO:0000313" key="1">
    <source>
        <dbReference type="EMBL" id="MPC85690.1"/>
    </source>
</evidence>
<protein>
    <submittedName>
        <fullName evidence="1">Uncharacterized protein</fullName>
    </submittedName>
</protein>
<dbReference type="EMBL" id="VSRR010069252">
    <property type="protein sequence ID" value="MPC85690.1"/>
    <property type="molecule type" value="Genomic_DNA"/>
</dbReference>
<dbReference type="Proteomes" id="UP000324222">
    <property type="component" value="Unassembled WGS sequence"/>
</dbReference>
<evidence type="ECO:0000313" key="2">
    <source>
        <dbReference type="Proteomes" id="UP000324222"/>
    </source>
</evidence>
<accession>A0A5B7IMB5</accession>
<dbReference type="AlphaFoldDB" id="A0A5B7IMB5"/>
<reference evidence="1 2" key="1">
    <citation type="submission" date="2019-05" db="EMBL/GenBank/DDBJ databases">
        <title>Another draft genome of Portunus trituberculatus and its Hox gene families provides insights of decapod evolution.</title>
        <authorList>
            <person name="Jeong J.-H."/>
            <person name="Song I."/>
            <person name="Kim S."/>
            <person name="Choi T."/>
            <person name="Kim D."/>
            <person name="Ryu S."/>
            <person name="Kim W."/>
        </authorList>
    </citation>
    <scope>NUCLEOTIDE SEQUENCE [LARGE SCALE GENOMIC DNA]</scope>
    <source>
        <tissue evidence="1">Muscle</tissue>
    </source>
</reference>
<proteinExistence type="predicted"/>
<name>A0A5B7IMB5_PORTR</name>
<gene>
    <name evidence="1" type="ORF">E2C01_080474</name>
</gene>
<comment type="caution">
    <text evidence="1">The sequence shown here is derived from an EMBL/GenBank/DDBJ whole genome shotgun (WGS) entry which is preliminary data.</text>
</comment>